<reference evidence="1" key="1">
    <citation type="journal article" date="2015" name="Front. Microbiol.">
        <title>Combining genomic sequencing methods to explore viral diversity and reveal potential virus-host interactions.</title>
        <authorList>
            <person name="Chow C.E."/>
            <person name="Winget D.M."/>
            <person name="White R.A.III."/>
            <person name="Hallam S.J."/>
            <person name="Suttle C.A."/>
        </authorList>
    </citation>
    <scope>NUCLEOTIDE SEQUENCE</scope>
    <source>
        <strain evidence="1">Anoxic2_3</strain>
    </source>
</reference>
<dbReference type="EMBL" id="KR029587">
    <property type="protein sequence ID" value="AKH46852.1"/>
    <property type="molecule type" value="Genomic_DNA"/>
</dbReference>
<evidence type="ECO:0000313" key="1">
    <source>
        <dbReference type="EMBL" id="AKH46852.1"/>
    </source>
</evidence>
<reference evidence="1" key="2">
    <citation type="submission" date="2015-03" db="EMBL/GenBank/DDBJ databases">
        <authorList>
            <person name="Chow C.-E.T."/>
            <person name="Winget D.M."/>
            <person name="White R.A.III."/>
            <person name="Hallam S.J."/>
            <person name="Suttle C.A."/>
        </authorList>
    </citation>
    <scope>NUCLEOTIDE SEQUENCE</scope>
    <source>
        <strain evidence="1">Anoxic2_3</strain>
    </source>
</reference>
<sequence>MFDPSKAVVTFVPIGTYIPSRSSPVPPRSRNVVGILIALPGSTVTLIVCELPGPIDMSSCPVAML</sequence>
<name>A0A0F7L5Q2_9VIRU</name>
<accession>A0A0F7L5Q2</accession>
<organism evidence="1">
    <name type="scientific">uncultured marine virus</name>
    <dbReference type="NCBI Taxonomy" id="186617"/>
    <lineage>
        <taxon>Viruses</taxon>
        <taxon>environmental samples</taxon>
    </lineage>
</organism>
<protein>
    <submittedName>
        <fullName evidence="1">Uncharacterized protein</fullName>
    </submittedName>
</protein>
<proteinExistence type="predicted"/>